<proteinExistence type="predicted"/>
<protein>
    <submittedName>
        <fullName evidence="1">Uncharacterized protein</fullName>
    </submittedName>
</protein>
<gene>
    <name evidence="1" type="ORF">SDC9_84558</name>
</gene>
<name>A0A644ZAM1_9ZZZZ</name>
<organism evidence="1">
    <name type="scientific">bioreactor metagenome</name>
    <dbReference type="NCBI Taxonomy" id="1076179"/>
    <lineage>
        <taxon>unclassified sequences</taxon>
        <taxon>metagenomes</taxon>
        <taxon>ecological metagenomes</taxon>
    </lineage>
</organism>
<dbReference type="Pfam" id="PF10925">
    <property type="entry name" value="DUF2680"/>
    <property type="match status" value="1"/>
</dbReference>
<reference evidence="1" key="1">
    <citation type="submission" date="2019-08" db="EMBL/GenBank/DDBJ databases">
        <authorList>
            <person name="Kucharzyk K."/>
            <person name="Murdoch R.W."/>
            <person name="Higgins S."/>
            <person name="Loffler F."/>
        </authorList>
    </citation>
    <scope>NUCLEOTIDE SEQUENCE</scope>
</reference>
<dbReference type="AlphaFoldDB" id="A0A644ZAM1"/>
<dbReference type="EMBL" id="VSSQ01008117">
    <property type="protein sequence ID" value="MPM37936.1"/>
    <property type="molecule type" value="Genomic_DNA"/>
</dbReference>
<evidence type="ECO:0000313" key="1">
    <source>
        <dbReference type="EMBL" id="MPM37936.1"/>
    </source>
</evidence>
<dbReference type="InterPro" id="IPR024485">
    <property type="entry name" value="DUF2680"/>
</dbReference>
<accession>A0A644ZAM1</accession>
<comment type="caution">
    <text evidence="1">The sequence shown here is derived from an EMBL/GenBank/DDBJ whole genome shotgun (WGS) entry which is preliminary data.</text>
</comment>
<sequence length="251" mass="27760">MIKSKKWFVAASVAAIFAVSGAVMAATSDTQNPQDSKRPGVTQKGDFVHNSEMKKNFKADRQALLNLLKIDGETFKAELNAGKTMVTIAKEHGVSEKKLKSFIIDQRTKRIDEGVKAGRITAEQAEKMKSNLEQRVSDKINGKAPMHKGLGMLGNKELLTLLKVDAETLQNELKAGKTLVAIGNDRGVSEQQLKDYMINRMTQRIDKGVESGRISAEKAEQMKAKMEQRVSDIINGKGYQAGYKHGQRLQK</sequence>